<dbReference type="Proteomes" id="UP001143362">
    <property type="component" value="Unassembled WGS sequence"/>
</dbReference>
<reference evidence="1" key="1">
    <citation type="submission" date="2019-02" db="EMBL/GenBank/DDBJ databases">
        <authorList>
            <person name="Li S.-H."/>
        </authorList>
    </citation>
    <scope>NUCLEOTIDE SEQUENCE</scope>
    <source>
        <strain evidence="1">IMCC14734</strain>
    </source>
</reference>
<gene>
    <name evidence="1" type="ORF">EYC98_07550</name>
</gene>
<proteinExistence type="predicted"/>
<sequence length="97" mass="10564">MWLSVIPVMMHSADSRGRKSSHNKLGGPAAWNRFFADAENAGTRVNLAHMGGNTSVQGSTENWTEVFSQTMQQPGSENLYGDLGAGQSWPRAKVLQD</sequence>
<accession>A0ABT3TH64</accession>
<comment type="caution">
    <text evidence="1">The sequence shown here is derived from an EMBL/GenBank/DDBJ whole genome shotgun (WGS) entry which is preliminary data.</text>
</comment>
<dbReference type="RefSeq" id="WP_279244704.1">
    <property type="nucleotide sequence ID" value="NZ_SHNN01000001.1"/>
</dbReference>
<evidence type="ECO:0000313" key="1">
    <source>
        <dbReference type="EMBL" id="MCX2980732.1"/>
    </source>
</evidence>
<protein>
    <submittedName>
        <fullName evidence="1">Uncharacterized protein</fullName>
    </submittedName>
</protein>
<keyword evidence="2" id="KW-1185">Reference proteome</keyword>
<name>A0ABT3TH64_9GAMM</name>
<dbReference type="EMBL" id="SHNN01000001">
    <property type="protein sequence ID" value="MCX2980732.1"/>
    <property type="molecule type" value="Genomic_DNA"/>
</dbReference>
<evidence type="ECO:0000313" key="2">
    <source>
        <dbReference type="Proteomes" id="UP001143362"/>
    </source>
</evidence>
<organism evidence="1 2">
    <name type="scientific">Candidatus Litorirhabdus singularis</name>
    <dbReference type="NCBI Taxonomy" id="2518993"/>
    <lineage>
        <taxon>Bacteria</taxon>
        <taxon>Pseudomonadati</taxon>
        <taxon>Pseudomonadota</taxon>
        <taxon>Gammaproteobacteria</taxon>
        <taxon>Cellvibrionales</taxon>
        <taxon>Halieaceae</taxon>
        <taxon>Candidatus Litorirhabdus</taxon>
    </lineage>
</organism>